<gene>
    <name evidence="2" type="ORF">SAMN06295933_0926</name>
</gene>
<dbReference type="OrthoDB" id="9789348at2"/>
<organism evidence="2 3">
    <name type="scientific">Desulfovibrio gilichinskyi</name>
    <dbReference type="NCBI Taxonomy" id="1519643"/>
    <lineage>
        <taxon>Bacteria</taxon>
        <taxon>Pseudomonadati</taxon>
        <taxon>Thermodesulfobacteriota</taxon>
        <taxon>Desulfovibrionia</taxon>
        <taxon>Desulfovibrionales</taxon>
        <taxon>Desulfovibrionaceae</taxon>
        <taxon>Desulfovibrio</taxon>
    </lineage>
</organism>
<dbReference type="SMART" id="SM00450">
    <property type="entry name" value="RHOD"/>
    <property type="match status" value="1"/>
</dbReference>
<protein>
    <submittedName>
        <fullName evidence="2">Rhodanese-related sulfurtransferase</fullName>
    </submittedName>
</protein>
<keyword evidence="2" id="KW-0808">Transferase</keyword>
<sequence>MKIGKKTAFILKILLICGISAGLAWSFNYSRPVPADNNSTVMQQPELTEIDGEQAIKYFDSGNAFFVDGRSDSEFAMGHIPGAYNLPYWAVHEELDGLITGIPKDKTIVVYCDGALCGKSIIVARKLIEKGFDNVFVYTDGLDGWLSLGRDLEGN</sequence>
<proteinExistence type="predicted"/>
<dbReference type="SUPFAM" id="SSF52821">
    <property type="entry name" value="Rhodanese/Cell cycle control phosphatase"/>
    <property type="match status" value="1"/>
</dbReference>
<dbReference type="EMBL" id="FWZU01000001">
    <property type="protein sequence ID" value="SME96963.1"/>
    <property type="molecule type" value="Genomic_DNA"/>
</dbReference>
<keyword evidence="3" id="KW-1185">Reference proteome</keyword>
<dbReference type="InterPro" id="IPR001763">
    <property type="entry name" value="Rhodanese-like_dom"/>
</dbReference>
<reference evidence="3" key="1">
    <citation type="submission" date="2017-04" db="EMBL/GenBank/DDBJ databases">
        <authorList>
            <person name="Varghese N."/>
            <person name="Submissions S."/>
        </authorList>
    </citation>
    <scope>NUCLEOTIDE SEQUENCE [LARGE SCALE GENOMIC DNA]</scope>
    <source>
        <strain evidence="3">K3S</strain>
    </source>
</reference>
<name>A0A1X7CI13_9BACT</name>
<dbReference type="Proteomes" id="UP000192906">
    <property type="component" value="Unassembled WGS sequence"/>
</dbReference>
<dbReference type="Pfam" id="PF00581">
    <property type="entry name" value="Rhodanese"/>
    <property type="match status" value="1"/>
</dbReference>
<dbReference type="PANTHER" id="PTHR43031">
    <property type="entry name" value="FAD-DEPENDENT OXIDOREDUCTASE"/>
    <property type="match status" value="1"/>
</dbReference>
<dbReference type="RefSeq" id="WP_085098963.1">
    <property type="nucleotide sequence ID" value="NZ_FWZU01000001.1"/>
</dbReference>
<dbReference type="PROSITE" id="PS50206">
    <property type="entry name" value="RHODANESE_3"/>
    <property type="match status" value="1"/>
</dbReference>
<evidence type="ECO:0000259" key="1">
    <source>
        <dbReference type="PROSITE" id="PS50206"/>
    </source>
</evidence>
<dbReference type="Gene3D" id="3.40.250.10">
    <property type="entry name" value="Rhodanese-like domain"/>
    <property type="match status" value="1"/>
</dbReference>
<dbReference type="InterPro" id="IPR036873">
    <property type="entry name" value="Rhodanese-like_dom_sf"/>
</dbReference>
<dbReference type="PANTHER" id="PTHR43031:SF1">
    <property type="entry name" value="PYRIDINE NUCLEOTIDE-DISULPHIDE OXIDOREDUCTASE"/>
    <property type="match status" value="1"/>
</dbReference>
<dbReference type="STRING" id="1519643.SAMN06295933_0926"/>
<evidence type="ECO:0000313" key="2">
    <source>
        <dbReference type="EMBL" id="SME96963.1"/>
    </source>
</evidence>
<feature type="domain" description="Rhodanese" evidence="1">
    <location>
        <begin position="60"/>
        <end position="154"/>
    </location>
</feature>
<dbReference type="GO" id="GO:0016740">
    <property type="term" value="F:transferase activity"/>
    <property type="evidence" value="ECO:0007669"/>
    <property type="project" value="UniProtKB-KW"/>
</dbReference>
<dbReference type="InterPro" id="IPR050229">
    <property type="entry name" value="GlpE_sulfurtransferase"/>
</dbReference>
<dbReference type="AlphaFoldDB" id="A0A1X7CI13"/>
<accession>A0A1X7CI13</accession>
<dbReference type="CDD" id="cd00158">
    <property type="entry name" value="RHOD"/>
    <property type="match status" value="1"/>
</dbReference>
<evidence type="ECO:0000313" key="3">
    <source>
        <dbReference type="Proteomes" id="UP000192906"/>
    </source>
</evidence>